<dbReference type="PANTHER" id="PTHR15272:SF0">
    <property type="entry name" value="CHROMATIN ASSEMBLY FACTOR 1 SUBUNIT A"/>
    <property type="match status" value="1"/>
</dbReference>
<proteinExistence type="predicted"/>
<sequence length="211" mass="23662">MMEPMLIDLDAELPPPPPPPPPQDPKPNRPRSVSSRKKVTAMLQNLKTAEEKQAFVDSLEKELNALFSYYREVMDQKVGIGLGECGSRNAVVAALMEESELPLSKLVDEIHDKLKDGDNAVEAEQVTHASVKSSVLILGQRMMYGVANANADILEDQSESCLWCWETRDMKLIPKSVRGQLAVRRTCRKRIHERITAISGIDKLEWLHFAS</sequence>
<dbReference type="PANTHER" id="PTHR15272">
    <property type="entry name" value="CHROMATIN ASSEMBLY FACTOR 1 SUBUNIT A CAF-1 SUBUNIT A"/>
    <property type="match status" value="1"/>
</dbReference>
<dbReference type="EMBL" id="JASCZI010151089">
    <property type="protein sequence ID" value="MED6169111.1"/>
    <property type="molecule type" value="Genomic_DNA"/>
</dbReference>
<evidence type="ECO:0000256" key="1">
    <source>
        <dbReference type="SAM" id="MobiDB-lite"/>
    </source>
</evidence>
<accession>A0ABU6V638</accession>
<protein>
    <submittedName>
        <fullName evidence="2">Uncharacterized protein</fullName>
    </submittedName>
</protein>
<comment type="caution">
    <text evidence="2">The sequence shown here is derived from an EMBL/GenBank/DDBJ whole genome shotgun (WGS) entry which is preliminary data.</text>
</comment>
<feature type="compositionally biased region" description="Pro residues" evidence="1">
    <location>
        <begin position="13"/>
        <end position="25"/>
    </location>
</feature>
<evidence type="ECO:0000313" key="2">
    <source>
        <dbReference type="EMBL" id="MED6169111.1"/>
    </source>
</evidence>
<gene>
    <name evidence="2" type="ORF">PIB30_018242</name>
</gene>
<evidence type="ECO:0000313" key="3">
    <source>
        <dbReference type="Proteomes" id="UP001341840"/>
    </source>
</evidence>
<reference evidence="2 3" key="1">
    <citation type="journal article" date="2023" name="Plants (Basel)">
        <title>Bridging the Gap: Combining Genomics and Transcriptomics Approaches to Understand Stylosanthes scabra, an Orphan Legume from the Brazilian Caatinga.</title>
        <authorList>
            <person name="Ferreira-Neto J.R.C."/>
            <person name="da Silva M.D."/>
            <person name="Binneck E."/>
            <person name="de Melo N.F."/>
            <person name="da Silva R.H."/>
            <person name="de Melo A.L.T.M."/>
            <person name="Pandolfi V."/>
            <person name="Bustamante F.O."/>
            <person name="Brasileiro-Vidal A.C."/>
            <person name="Benko-Iseppon A.M."/>
        </authorList>
    </citation>
    <scope>NUCLEOTIDE SEQUENCE [LARGE SCALE GENOMIC DNA]</scope>
    <source>
        <tissue evidence="2">Leaves</tissue>
    </source>
</reference>
<keyword evidence="3" id="KW-1185">Reference proteome</keyword>
<dbReference type="Proteomes" id="UP001341840">
    <property type="component" value="Unassembled WGS sequence"/>
</dbReference>
<organism evidence="2 3">
    <name type="scientific">Stylosanthes scabra</name>
    <dbReference type="NCBI Taxonomy" id="79078"/>
    <lineage>
        <taxon>Eukaryota</taxon>
        <taxon>Viridiplantae</taxon>
        <taxon>Streptophyta</taxon>
        <taxon>Embryophyta</taxon>
        <taxon>Tracheophyta</taxon>
        <taxon>Spermatophyta</taxon>
        <taxon>Magnoliopsida</taxon>
        <taxon>eudicotyledons</taxon>
        <taxon>Gunneridae</taxon>
        <taxon>Pentapetalae</taxon>
        <taxon>rosids</taxon>
        <taxon>fabids</taxon>
        <taxon>Fabales</taxon>
        <taxon>Fabaceae</taxon>
        <taxon>Papilionoideae</taxon>
        <taxon>50 kb inversion clade</taxon>
        <taxon>dalbergioids sensu lato</taxon>
        <taxon>Dalbergieae</taxon>
        <taxon>Pterocarpus clade</taxon>
        <taxon>Stylosanthes</taxon>
    </lineage>
</organism>
<name>A0ABU6V638_9FABA</name>
<feature type="region of interest" description="Disordered" evidence="1">
    <location>
        <begin position="1"/>
        <end position="37"/>
    </location>
</feature>